<keyword evidence="8" id="KW-1185">Reference proteome</keyword>
<dbReference type="Pfam" id="PF13409">
    <property type="entry name" value="GST_N_2"/>
    <property type="match status" value="1"/>
</dbReference>
<evidence type="ECO:0000256" key="5">
    <source>
        <dbReference type="SAM" id="Phobius"/>
    </source>
</evidence>
<dbReference type="InterPro" id="IPR004045">
    <property type="entry name" value="Glutathione_S-Trfase_N"/>
</dbReference>
<feature type="domain" description="GST N-terminal" evidence="6">
    <location>
        <begin position="476"/>
        <end position="557"/>
    </location>
</feature>
<dbReference type="PANTHER" id="PTHR44328:SF16">
    <property type="entry name" value="PROTEIN IN2-1 HOMOLOG B"/>
    <property type="match status" value="1"/>
</dbReference>
<dbReference type="SUPFAM" id="SSF49493">
    <property type="entry name" value="HSP40/DnaJ peptide-binding domain"/>
    <property type="match status" value="1"/>
</dbReference>
<keyword evidence="4 5" id="KW-0472">Membrane</keyword>
<keyword evidence="2 5" id="KW-0812">Transmembrane</keyword>
<keyword evidence="3 5" id="KW-1133">Transmembrane helix</keyword>
<dbReference type="STRING" id="542762.A0A4S4F3N9"/>
<evidence type="ECO:0000259" key="6">
    <source>
        <dbReference type="PROSITE" id="PS50404"/>
    </source>
</evidence>
<dbReference type="Pfam" id="PF01556">
    <property type="entry name" value="DnaJ_C"/>
    <property type="match status" value="1"/>
</dbReference>
<feature type="transmembrane region" description="Helical" evidence="5">
    <location>
        <begin position="262"/>
        <end position="285"/>
    </location>
</feature>
<evidence type="ECO:0000313" key="7">
    <source>
        <dbReference type="EMBL" id="THG23545.1"/>
    </source>
</evidence>
<evidence type="ECO:0000256" key="1">
    <source>
        <dbReference type="ARBA" id="ARBA00004370"/>
    </source>
</evidence>
<dbReference type="InterPro" id="IPR008971">
    <property type="entry name" value="HSP40/DnaJ_pept-bd"/>
</dbReference>
<dbReference type="Pfam" id="PF01094">
    <property type="entry name" value="ANF_receptor"/>
    <property type="match status" value="1"/>
</dbReference>
<dbReference type="InterPro" id="IPR044629">
    <property type="entry name" value="GSTL1/2/3"/>
</dbReference>
<dbReference type="SUPFAM" id="SSF53822">
    <property type="entry name" value="Periplasmic binding protein-like I"/>
    <property type="match status" value="1"/>
</dbReference>
<dbReference type="Gene3D" id="3.40.30.10">
    <property type="entry name" value="Glutaredoxin"/>
    <property type="match status" value="1"/>
</dbReference>
<dbReference type="Proteomes" id="UP000306102">
    <property type="component" value="Unassembled WGS sequence"/>
</dbReference>
<dbReference type="InterPro" id="IPR028082">
    <property type="entry name" value="Peripla_BP_I"/>
</dbReference>
<gene>
    <name evidence="7" type="ORF">TEA_021319</name>
</gene>
<dbReference type="InterPro" id="IPR036249">
    <property type="entry name" value="Thioredoxin-like_sf"/>
</dbReference>
<dbReference type="InterPro" id="IPR001828">
    <property type="entry name" value="ANF_lig-bd_rcpt"/>
</dbReference>
<feature type="transmembrane region" description="Helical" evidence="5">
    <location>
        <begin position="292"/>
        <end position="313"/>
    </location>
</feature>
<dbReference type="GO" id="GO:0051082">
    <property type="term" value="F:unfolded protein binding"/>
    <property type="evidence" value="ECO:0007669"/>
    <property type="project" value="InterPro"/>
</dbReference>
<dbReference type="Gene3D" id="3.40.50.2300">
    <property type="match status" value="1"/>
</dbReference>
<dbReference type="GO" id="GO:0006457">
    <property type="term" value="P:protein folding"/>
    <property type="evidence" value="ECO:0007669"/>
    <property type="project" value="InterPro"/>
</dbReference>
<dbReference type="PROSITE" id="PS50404">
    <property type="entry name" value="GST_NTER"/>
    <property type="match status" value="1"/>
</dbReference>
<comment type="subcellular location">
    <subcellularLocation>
        <location evidence="1">Membrane</location>
    </subcellularLocation>
</comment>
<dbReference type="CDD" id="cd10747">
    <property type="entry name" value="DnaJ_C"/>
    <property type="match status" value="1"/>
</dbReference>
<evidence type="ECO:0000256" key="3">
    <source>
        <dbReference type="ARBA" id="ARBA00022989"/>
    </source>
</evidence>
<dbReference type="SUPFAM" id="SSF52833">
    <property type="entry name" value="Thioredoxin-like"/>
    <property type="match status" value="1"/>
</dbReference>
<evidence type="ECO:0000256" key="4">
    <source>
        <dbReference type="ARBA" id="ARBA00023136"/>
    </source>
</evidence>
<dbReference type="GO" id="GO:0016020">
    <property type="term" value="C:membrane"/>
    <property type="evidence" value="ECO:0007669"/>
    <property type="project" value="UniProtKB-SubCell"/>
</dbReference>
<dbReference type="EMBL" id="SDRB02000258">
    <property type="protein sequence ID" value="THG23545.1"/>
    <property type="molecule type" value="Genomic_DNA"/>
</dbReference>
<dbReference type="PANTHER" id="PTHR44328">
    <property type="entry name" value="GLUTATHIONE S-TRANSFERASE L1"/>
    <property type="match status" value="1"/>
</dbReference>
<dbReference type="AlphaFoldDB" id="A0A4S4F3N9"/>
<accession>A0A4S4F3N9</accession>
<dbReference type="InterPro" id="IPR002939">
    <property type="entry name" value="DnaJ_C"/>
</dbReference>
<protein>
    <recommendedName>
        <fullName evidence="6">GST N-terminal domain-containing protein</fullName>
    </recommendedName>
</protein>
<comment type="caution">
    <text evidence="7">The sequence shown here is derived from an EMBL/GenBank/DDBJ whole genome shotgun (WGS) entry which is preliminary data.</text>
</comment>
<sequence length="683" mass="76031">MKKNKGFHSALWALERPVFPLEPLKQIWAARSAESLRSIIRPSTISNFFVMHDELKPLAKTFTDSLVQLRNLKLEHLPQQHHGSALTLVESLSRVYVNTVSVSQPCYHWGTTQNLKRAVLWLPENLTFHVDARIHLLQSKVNETKATVVPTEEGAVQVYLNFCCYFSIILASDHQRRLEQPCQPAVEKYSKKTVDILTSDHQRRLEQPCQPSFFWSPSPTFISSSYQPASSPTTTVFPPQHLSTSVQPCPASQPPHHWSSQAYFSAYLSFLFTVVGTKGFLGVLAGRLPGDWGFFVPYLIGSISLVVLAVGSISPHSVIHLGIAISKFDFEHRSAIHHHGFGTLRLLQSEFGDSSQIAISKFDFEHSSVILSPCIWNSSFSSIKGFQFDLKVSIQFDLLGLGVPLGPPGDLYVYLDIEEIPEIQRDGINLLSSVSISYLDAILGTVVKVKTVEGTTDLQIPSGTQPGDVLVLAKKGAPKLYTSYICSYAQRVWTAQNYKGLQEKIKLVPINLQNRPDWYKEKVNPPNKVPSLEHNNEIRGESLDLLKYIDSYFEGPTLYPDVDIAYAPFIERFYPLLLDVKKYDITTGRPMLTSWIECFFLKAECSIGALYTFNSVVGRSTKPAIEAAVDDVNSDSTVLAGIKLNLILHDTNCSVFLGIVEGDALAKKHAKISSKAAFTPGAS</sequence>
<name>A0A4S4F3N9_CAMSN</name>
<evidence type="ECO:0000256" key="2">
    <source>
        <dbReference type="ARBA" id="ARBA00022692"/>
    </source>
</evidence>
<proteinExistence type="predicted"/>
<organism evidence="7 8">
    <name type="scientific">Camellia sinensis var. sinensis</name>
    <name type="common">China tea</name>
    <dbReference type="NCBI Taxonomy" id="542762"/>
    <lineage>
        <taxon>Eukaryota</taxon>
        <taxon>Viridiplantae</taxon>
        <taxon>Streptophyta</taxon>
        <taxon>Embryophyta</taxon>
        <taxon>Tracheophyta</taxon>
        <taxon>Spermatophyta</taxon>
        <taxon>Magnoliopsida</taxon>
        <taxon>eudicotyledons</taxon>
        <taxon>Gunneridae</taxon>
        <taxon>Pentapetalae</taxon>
        <taxon>asterids</taxon>
        <taxon>Ericales</taxon>
        <taxon>Theaceae</taxon>
        <taxon>Camellia</taxon>
    </lineage>
</organism>
<reference evidence="7 8" key="1">
    <citation type="journal article" date="2018" name="Proc. Natl. Acad. Sci. U.S.A.">
        <title>Draft genome sequence of Camellia sinensis var. sinensis provides insights into the evolution of the tea genome and tea quality.</title>
        <authorList>
            <person name="Wei C."/>
            <person name="Yang H."/>
            <person name="Wang S."/>
            <person name="Zhao J."/>
            <person name="Liu C."/>
            <person name="Gao L."/>
            <person name="Xia E."/>
            <person name="Lu Y."/>
            <person name="Tai Y."/>
            <person name="She G."/>
            <person name="Sun J."/>
            <person name="Cao H."/>
            <person name="Tong W."/>
            <person name="Gao Q."/>
            <person name="Li Y."/>
            <person name="Deng W."/>
            <person name="Jiang X."/>
            <person name="Wang W."/>
            <person name="Chen Q."/>
            <person name="Zhang S."/>
            <person name="Li H."/>
            <person name="Wu J."/>
            <person name="Wang P."/>
            <person name="Li P."/>
            <person name="Shi C."/>
            <person name="Zheng F."/>
            <person name="Jian J."/>
            <person name="Huang B."/>
            <person name="Shan D."/>
            <person name="Shi M."/>
            <person name="Fang C."/>
            <person name="Yue Y."/>
            <person name="Li F."/>
            <person name="Li D."/>
            <person name="Wei S."/>
            <person name="Han B."/>
            <person name="Jiang C."/>
            <person name="Yin Y."/>
            <person name="Xia T."/>
            <person name="Zhang Z."/>
            <person name="Bennetzen J.L."/>
            <person name="Zhao S."/>
            <person name="Wan X."/>
        </authorList>
    </citation>
    <scope>NUCLEOTIDE SEQUENCE [LARGE SCALE GENOMIC DNA]</scope>
    <source>
        <strain evidence="8">cv. Shuchazao</strain>
        <tissue evidence="7">Leaf</tissue>
    </source>
</reference>
<dbReference type="CDD" id="cd00570">
    <property type="entry name" value="GST_N_family"/>
    <property type="match status" value="1"/>
</dbReference>
<dbReference type="GO" id="GO:0004364">
    <property type="term" value="F:glutathione transferase activity"/>
    <property type="evidence" value="ECO:0007669"/>
    <property type="project" value="InterPro"/>
</dbReference>
<evidence type="ECO:0000313" key="8">
    <source>
        <dbReference type="Proteomes" id="UP000306102"/>
    </source>
</evidence>